<accession>A0AA40CBP4</accession>
<evidence type="ECO:0000256" key="2">
    <source>
        <dbReference type="ARBA" id="ARBA00044129"/>
    </source>
</evidence>
<dbReference type="PANTHER" id="PTHR21349">
    <property type="entry name" value="50S RIBOSOMAL PROTEIN L21"/>
    <property type="match status" value="1"/>
</dbReference>
<evidence type="ECO:0000256" key="3">
    <source>
        <dbReference type="SAM" id="MobiDB-lite"/>
    </source>
</evidence>
<reference evidence="5" key="1">
    <citation type="submission" date="2023-06" db="EMBL/GenBank/DDBJ databases">
        <title>Genome-scale phylogeny and comparative genomics of the fungal order Sordariales.</title>
        <authorList>
            <consortium name="Lawrence Berkeley National Laboratory"/>
            <person name="Hensen N."/>
            <person name="Bonometti L."/>
            <person name="Westerberg I."/>
            <person name="Brannstrom I.O."/>
            <person name="Guillou S."/>
            <person name="Cros-Aarteil S."/>
            <person name="Calhoun S."/>
            <person name="Haridas S."/>
            <person name="Kuo A."/>
            <person name="Mondo S."/>
            <person name="Pangilinan J."/>
            <person name="Riley R."/>
            <person name="Labutti K."/>
            <person name="Andreopoulos B."/>
            <person name="Lipzen A."/>
            <person name="Chen C."/>
            <person name="Yanf M."/>
            <person name="Daum C."/>
            <person name="Ng V."/>
            <person name="Clum A."/>
            <person name="Steindorff A."/>
            <person name="Ohm R."/>
            <person name="Martin F."/>
            <person name="Silar P."/>
            <person name="Natvig D."/>
            <person name="Lalanne C."/>
            <person name="Gautier V."/>
            <person name="Ament-Velasquez S.L."/>
            <person name="Kruys A."/>
            <person name="Hutchinson M.I."/>
            <person name="Powell A.J."/>
            <person name="Barry K."/>
            <person name="Miller A.N."/>
            <person name="Grigoriev I.V."/>
            <person name="Debuchy R."/>
            <person name="Gladieux P."/>
            <person name="Thoren M.H."/>
            <person name="Johannesson H."/>
        </authorList>
    </citation>
    <scope>NUCLEOTIDE SEQUENCE</scope>
    <source>
        <strain evidence="5">CBS 606.72</strain>
    </source>
</reference>
<dbReference type="InterPro" id="IPR028909">
    <property type="entry name" value="bL21-like"/>
</dbReference>
<feature type="chain" id="PRO_5041263604" description="Large ribosomal subunit protein bL21m" evidence="4">
    <location>
        <begin position="20"/>
        <end position="225"/>
    </location>
</feature>
<feature type="region of interest" description="Disordered" evidence="3">
    <location>
        <begin position="42"/>
        <end position="91"/>
    </location>
</feature>
<evidence type="ECO:0000313" key="5">
    <source>
        <dbReference type="EMBL" id="KAK0632512.1"/>
    </source>
</evidence>
<comment type="similarity">
    <text evidence="1">Belongs to the bacterial ribosomal protein bL21 family.</text>
</comment>
<dbReference type="InterPro" id="IPR036164">
    <property type="entry name" value="bL21-like_sf"/>
</dbReference>
<dbReference type="Proteomes" id="UP001175000">
    <property type="component" value="Unassembled WGS sequence"/>
</dbReference>
<keyword evidence="6" id="KW-1185">Reference proteome</keyword>
<dbReference type="PANTHER" id="PTHR21349:SF0">
    <property type="entry name" value="LARGE RIBOSOMAL SUBUNIT PROTEIN BL21M"/>
    <property type="match status" value="1"/>
</dbReference>
<proteinExistence type="inferred from homology"/>
<evidence type="ECO:0000256" key="1">
    <source>
        <dbReference type="ARBA" id="ARBA00008563"/>
    </source>
</evidence>
<evidence type="ECO:0000313" key="6">
    <source>
        <dbReference type="Proteomes" id="UP001175000"/>
    </source>
</evidence>
<comment type="caution">
    <text evidence="5">The sequence shown here is derived from an EMBL/GenBank/DDBJ whole genome shotgun (WGS) entry which is preliminary data.</text>
</comment>
<dbReference type="SUPFAM" id="SSF141091">
    <property type="entry name" value="L21p-like"/>
    <property type="match status" value="1"/>
</dbReference>
<keyword evidence="5" id="KW-0689">Ribosomal protein</keyword>
<name>A0AA40CBP4_9PEZI</name>
<feature type="signal peptide" evidence="4">
    <location>
        <begin position="1"/>
        <end position="19"/>
    </location>
</feature>
<dbReference type="GO" id="GO:0003735">
    <property type="term" value="F:structural constituent of ribosome"/>
    <property type="evidence" value="ECO:0007669"/>
    <property type="project" value="TreeGrafter"/>
</dbReference>
<keyword evidence="5" id="KW-0687">Ribonucleoprotein</keyword>
<keyword evidence="4" id="KW-0732">Signal</keyword>
<sequence length="225" mass="25181">MSRALLCSVLELRAPAATASSMRPCTLQLQTRLFNQTAAHIEPTMASSLPPAPPSKPRRDYGKMAPPKKILPNPPRPRVPTGPTTPPPTGPLNPSVRTLLPLLASQPGHYLSVHIHGRPYLVTEGDSIRLPFRMRGVEPGDVLRLNRASTVGSRDYTLKGEPWVDERLFECRAIVTGSETEPMRVKEKTKRRNRRVVHKFSKHMYTMLRISEVKICKDVVEVEQA</sequence>
<evidence type="ECO:0000256" key="4">
    <source>
        <dbReference type="SAM" id="SignalP"/>
    </source>
</evidence>
<dbReference type="EMBL" id="JAULSU010000001">
    <property type="protein sequence ID" value="KAK0632512.1"/>
    <property type="molecule type" value="Genomic_DNA"/>
</dbReference>
<organism evidence="5 6">
    <name type="scientific">Immersiella caudata</name>
    <dbReference type="NCBI Taxonomy" id="314043"/>
    <lineage>
        <taxon>Eukaryota</taxon>
        <taxon>Fungi</taxon>
        <taxon>Dikarya</taxon>
        <taxon>Ascomycota</taxon>
        <taxon>Pezizomycotina</taxon>
        <taxon>Sordariomycetes</taxon>
        <taxon>Sordariomycetidae</taxon>
        <taxon>Sordariales</taxon>
        <taxon>Lasiosphaeriaceae</taxon>
        <taxon>Immersiella</taxon>
    </lineage>
</organism>
<feature type="compositionally biased region" description="Pro residues" evidence="3">
    <location>
        <begin position="72"/>
        <end position="91"/>
    </location>
</feature>
<dbReference type="Pfam" id="PF00829">
    <property type="entry name" value="Ribosomal_L21p"/>
    <property type="match status" value="1"/>
</dbReference>
<protein>
    <recommendedName>
        <fullName evidence="2">Large ribosomal subunit protein bL21m</fullName>
    </recommendedName>
</protein>
<gene>
    <name evidence="5" type="ORF">B0T14DRAFT_490860</name>
</gene>
<dbReference type="AlphaFoldDB" id="A0AA40CBP4"/>
<dbReference type="GO" id="GO:0005762">
    <property type="term" value="C:mitochondrial large ribosomal subunit"/>
    <property type="evidence" value="ECO:0007669"/>
    <property type="project" value="TreeGrafter"/>
</dbReference>